<reference evidence="2 3" key="1">
    <citation type="submission" date="2013-11" db="EMBL/GenBank/DDBJ databases">
        <title>The Damaraland mole rat (Fukomys damarensis) genome and evolution of African mole rats.</title>
        <authorList>
            <person name="Gladyshev V.N."/>
            <person name="Fang X."/>
        </authorList>
    </citation>
    <scope>NUCLEOTIDE SEQUENCE [LARGE SCALE GENOMIC DNA]</scope>
    <source>
        <tissue evidence="2">Liver</tissue>
    </source>
</reference>
<gene>
    <name evidence="2" type="ORF">H920_05740</name>
</gene>
<evidence type="ECO:0000313" key="2">
    <source>
        <dbReference type="EMBL" id="KFO32881.1"/>
    </source>
</evidence>
<evidence type="ECO:0000256" key="1">
    <source>
        <dbReference type="SAM" id="MobiDB-lite"/>
    </source>
</evidence>
<feature type="compositionally biased region" description="Basic and acidic residues" evidence="1">
    <location>
        <begin position="1"/>
        <end position="12"/>
    </location>
</feature>
<feature type="compositionally biased region" description="Low complexity" evidence="1">
    <location>
        <begin position="26"/>
        <end position="47"/>
    </location>
</feature>
<sequence length="142" mass="15288">MIKAEESSKPEDCSTSTAPVPTTEIPAAAANANASPSTTNIDGTVPVVPEPEVTSIVATIVGNENRVTISTEEQAQLTDTTAVQDLSVEVSRNAEETSKQETVADFTPKKEAEQSQPAKQNKTKKHILGIQRKRQSRHSKNY</sequence>
<accession>A0A091EC50</accession>
<dbReference type="AlphaFoldDB" id="A0A091EC50"/>
<protein>
    <submittedName>
        <fullName evidence="2">Pre-mRNA-processing factor 40 like protein A</fullName>
    </submittedName>
</protein>
<evidence type="ECO:0000313" key="3">
    <source>
        <dbReference type="Proteomes" id="UP000028990"/>
    </source>
</evidence>
<proteinExistence type="predicted"/>
<name>A0A091EC50_FUKDA</name>
<organism evidence="2 3">
    <name type="scientific">Fukomys damarensis</name>
    <name type="common">Damaraland mole rat</name>
    <name type="synonym">Cryptomys damarensis</name>
    <dbReference type="NCBI Taxonomy" id="885580"/>
    <lineage>
        <taxon>Eukaryota</taxon>
        <taxon>Metazoa</taxon>
        <taxon>Chordata</taxon>
        <taxon>Craniata</taxon>
        <taxon>Vertebrata</taxon>
        <taxon>Euteleostomi</taxon>
        <taxon>Mammalia</taxon>
        <taxon>Eutheria</taxon>
        <taxon>Euarchontoglires</taxon>
        <taxon>Glires</taxon>
        <taxon>Rodentia</taxon>
        <taxon>Hystricomorpha</taxon>
        <taxon>Bathyergidae</taxon>
        <taxon>Fukomys</taxon>
    </lineage>
</organism>
<dbReference type="Proteomes" id="UP000028990">
    <property type="component" value="Unassembled WGS sequence"/>
</dbReference>
<dbReference type="EMBL" id="KN122111">
    <property type="protein sequence ID" value="KFO32881.1"/>
    <property type="molecule type" value="Genomic_DNA"/>
</dbReference>
<feature type="region of interest" description="Disordered" evidence="1">
    <location>
        <begin position="1"/>
        <end position="47"/>
    </location>
</feature>
<feature type="region of interest" description="Disordered" evidence="1">
    <location>
        <begin position="90"/>
        <end position="142"/>
    </location>
</feature>
<keyword evidence="3" id="KW-1185">Reference proteome</keyword>
<feature type="compositionally biased region" description="Basic residues" evidence="1">
    <location>
        <begin position="121"/>
        <end position="142"/>
    </location>
</feature>